<dbReference type="GO" id="GO:0004813">
    <property type="term" value="F:alanine-tRNA ligase activity"/>
    <property type="evidence" value="ECO:0007669"/>
    <property type="project" value="UniProtKB-UniRule"/>
</dbReference>
<keyword evidence="7 14" id="KW-0862">Zinc</keyword>
<dbReference type="Pfam" id="PF02272">
    <property type="entry name" value="DHHA1"/>
    <property type="match status" value="1"/>
</dbReference>
<dbReference type="InterPro" id="IPR045864">
    <property type="entry name" value="aa-tRNA-synth_II/BPL/LPL"/>
</dbReference>
<dbReference type="SUPFAM" id="SSF55681">
    <property type="entry name" value="Class II aaRS and biotin synthetases"/>
    <property type="match status" value="1"/>
</dbReference>
<dbReference type="InterPro" id="IPR002318">
    <property type="entry name" value="Ala-tRNA-lgiase_IIc"/>
</dbReference>
<evidence type="ECO:0000256" key="13">
    <source>
        <dbReference type="ARBA" id="ARBA00048300"/>
    </source>
</evidence>
<keyword evidence="8 14" id="KW-0067">ATP-binding</keyword>
<dbReference type="PROSITE" id="PS50860">
    <property type="entry name" value="AA_TRNA_LIGASE_II_ALA"/>
    <property type="match status" value="1"/>
</dbReference>
<dbReference type="Gene3D" id="2.40.30.130">
    <property type="match status" value="1"/>
</dbReference>
<comment type="similarity">
    <text evidence="2 14">Belongs to the class-II aminoacyl-tRNA synthetase family.</text>
</comment>
<dbReference type="GO" id="GO:0008270">
    <property type="term" value="F:zinc ion binding"/>
    <property type="evidence" value="ECO:0007669"/>
    <property type="project" value="UniProtKB-UniRule"/>
</dbReference>
<dbReference type="InterPro" id="IPR023033">
    <property type="entry name" value="Ala_tRNA_ligase_euk/bac"/>
</dbReference>
<evidence type="ECO:0000256" key="3">
    <source>
        <dbReference type="ARBA" id="ARBA00022555"/>
    </source>
</evidence>
<dbReference type="PANTHER" id="PTHR11777">
    <property type="entry name" value="ALANYL-TRNA SYNTHETASE"/>
    <property type="match status" value="1"/>
</dbReference>
<dbReference type="FunFam" id="3.10.310.40:FF:000001">
    <property type="entry name" value="Alanine--tRNA ligase"/>
    <property type="match status" value="1"/>
</dbReference>
<feature type="domain" description="Alanyl-transfer RNA synthetases family profile" evidence="16">
    <location>
        <begin position="4"/>
        <end position="712"/>
    </location>
</feature>
<comment type="function">
    <text evidence="12 14">Catalyzes the attachment of alanine to tRNA(Ala) in a two-step reaction: alanine is first activated by ATP to form Ala-AMP and then transferred to the acceptor end of tRNA(Ala). Also edits incorrectly charged Ser-tRNA(Ala) and Gly-tRNA(Ala) via its editing domain.</text>
</comment>
<dbReference type="SUPFAM" id="SSF55186">
    <property type="entry name" value="ThrRS/AlaRS common domain"/>
    <property type="match status" value="1"/>
</dbReference>
<reference evidence="17 18" key="1">
    <citation type="submission" date="2017-06" db="EMBL/GenBank/DDBJ databases">
        <title>Investigating the central metabolism of Clostridium thermosuccinogenes.</title>
        <authorList>
            <person name="Koendjbiharie J.G."/>
            <person name="van Kranenburg R."/>
        </authorList>
    </citation>
    <scope>NUCLEOTIDE SEQUENCE [LARGE SCALE GENOMIC DNA]</scope>
    <source>
        <strain evidence="17 18">DSM 5806</strain>
    </source>
</reference>
<evidence type="ECO:0000259" key="16">
    <source>
        <dbReference type="PROSITE" id="PS50860"/>
    </source>
</evidence>
<keyword evidence="5 14" id="KW-0479">Metal-binding</keyword>
<dbReference type="InterPro" id="IPR050058">
    <property type="entry name" value="Ala-tRNA_ligase"/>
</dbReference>
<comment type="cofactor">
    <cofactor evidence="14">
        <name>Zn(2+)</name>
        <dbReference type="ChEBI" id="CHEBI:29105"/>
    </cofactor>
    <text evidence="14">Binds 1 zinc ion per subunit.</text>
</comment>
<evidence type="ECO:0000313" key="17">
    <source>
        <dbReference type="EMBL" id="PNT99548.1"/>
    </source>
</evidence>
<dbReference type="FunFam" id="2.40.30.130:FF:000001">
    <property type="entry name" value="Alanine--tRNA ligase"/>
    <property type="match status" value="1"/>
</dbReference>
<dbReference type="SMART" id="SM00863">
    <property type="entry name" value="tRNA_SAD"/>
    <property type="match status" value="1"/>
</dbReference>
<dbReference type="InterPro" id="IPR018162">
    <property type="entry name" value="Ala-tRNA-ligase_IIc_anticod-bd"/>
</dbReference>
<organism evidence="17 18">
    <name type="scientific">Clostridium thermosuccinogenes</name>
    <dbReference type="NCBI Taxonomy" id="84032"/>
    <lineage>
        <taxon>Bacteria</taxon>
        <taxon>Bacillati</taxon>
        <taxon>Bacillota</taxon>
        <taxon>Clostridia</taxon>
        <taxon>Eubacteriales</taxon>
        <taxon>Clostridiaceae</taxon>
        <taxon>Clostridium</taxon>
    </lineage>
</organism>
<dbReference type="InterPro" id="IPR018165">
    <property type="entry name" value="Ala-tRNA-synth_IIc_core"/>
</dbReference>
<evidence type="ECO:0000256" key="11">
    <source>
        <dbReference type="ARBA" id="ARBA00023146"/>
    </source>
</evidence>
<dbReference type="SUPFAM" id="SSF101353">
    <property type="entry name" value="Putative anticodon-binding domain of alanyl-tRNA synthetase (AlaRS)"/>
    <property type="match status" value="1"/>
</dbReference>
<dbReference type="Gene3D" id="3.10.310.40">
    <property type="match status" value="1"/>
</dbReference>
<keyword evidence="18" id="KW-1185">Reference proteome</keyword>
<dbReference type="GO" id="GO:0005829">
    <property type="term" value="C:cytosol"/>
    <property type="evidence" value="ECO:0007669"/>
    <property type="project" value="TreeGrafter"/>
</dbReference>
<keyword evidence="6 14" id="KW-0547">Nucleotide-binding</keyword>
<evidence type="ECO:0000256" key="15">
    <source>
        <dbReference type="SAM" id="Coils"/>
    </source>
</evidence>
<evidence type="ECO:0000256" key="2">
    <source>
        <dbReference type="ARBA" id="ARBA00008226"/>
    </source>
</evidence>
<keyword evidence="3 14" id="KW-0820">tRNA-binding</keyword>
<dbReference type="GO" id="GO:0005524">
    <property type="term" value="F:ATP binding"/>
    <property type="evidence" value="ECO:0007669"/>
    <property type="project" value="UniProtKB-UniRule"/>
</dbReference>
<keyword evidence="10 14" id="KW-0648">Protein biosynthesis</keyword>
<dbReference type="FunFam" id="3.30.980.10:FF:000004">
    <property type="entry name" value="Alanine--tRNA ligase, cytoplasmic"/>
    <property type="match status" value="1"/>
</dbReference>
<dbReference type="Gene3D" id="3.30.980.10">
    <property type="entry name" value="Threonyl-trna Synthetase, Chain A, domain 2"/>
    <property type="match status" value="1"/>
</dbReference>
<dbReference type="GO" id="GO:0006419">
    <property type="term" value="P:alanyl-tRNA aminoacylation"/>
    <property type="evidence" value="ECO:0007669"/>
    <property type="project" value="UniProtKB-UniRule"/>
</dbReference>
<evidence type="ECO:0000256" key="1">
    <source>
        <dbReference type="ARBA" id="ARBA00004496"/>
    </source>
</evidence>
<keyword evidence="9 14" id="KW-0694">RNA-binding</keyword>
<comment type="catalytic activity">
    <reaction evidence="13 14">
        <text>tRNA(Ala) + L-alanine + ATP = L-alanyl-tRNA(Ala) + AMP + diphosphate</text>
        <dbReference type="Rhea" id="RHEA:12540"/>
        <dbReference type="Rhea" id="RHEA-COMP:9657"/>
        <dbReference type="Rhea" id="RHEA-COMP:9923"/>
        <dbReference type="ChEBI" id="CHEBI:30616"/>
        <dbReference type="ChEBI" id="CHEBI:33019"/>
        <dbReference type="ChEBI" id="CHEBI:57972"/>
        <dbReference type="ChEBI" id="CHEBI:78442"/>
        <dbReference type="ChEBI" id="CHEBI:78497"/>
        <dbReference type="ChEBI" id="CHEBI:456215"/>
        <dbReference type="EC" id="6.1.1.7"/>
    </reaction>
</comment>
<evidence type="ECO:0000256" key="5">
    <source>
        <dbReference type="ARBA" id="ARBA00022723"/>
    </source>
</evidence>
<dbReference type="HAMAP" id="MF_00036_B">
    <property type="entry name" value="Ala_tRNA_synth_B"/>
    <property type="match status" value="1"/>
</dbReference>
<dbReference type="InterPro" id="IPR018164">
    <property type="entry name" value="Ala-tRNA-synth_IIc_N"/>
</dbReference>
<dbReference type="InterPro" id="IPR012947">
    <property type="entry name" value="tRNA_SAD"/>
</dbReference>
<dbReference type="InterPro" id="IPR009000">
    <property type="entry name" value="Transl_B-barrel_sf"/>
</dbReference>
<accession>A0A2K2F1R1</accession>
<dbReference type="PANTHER" id="PTHR11777:SF9">
    <property type="entry name" value="ALANINE--TRNA LIGASE, CYTOPLASMIC"/>
    <property type="match status" value="1"/>
</dbReference>
<evidence type="ECO:0000256" key="4">
    <source>
        <dbReference type="ARBA" id="ARBA00022598"/>
    </source>
</evidence>
<dbReference type="GO" id="GO:0000049">
    <property type="term" value="F:tRNA binding"/>
    <property type="evidence" value="ECO:0007669"/>
    <property type="project" value="UniProtKB-KW"/>
</dbReference>
<evidence type="ECO:0000313" key="18">
    <source>
        <dbReference type="Proteomes" id="UP000236151"/>
    </source>
</evidence>
<dbReference type="Gene3D" id="3.30.54.20">
    <property type="match status" value="1"/>
</dbReference>
<dbReference type="NCBIfam" id="TIGR00344">
    <property type="entry name" value="alaS"/>
    <property type="match status" value="1"/>
</dbReference>
<dbReference type="KEGG" id="cthd:CDO33_09410"/>
<keyword evidence="4 14" id="KW-0436">Ligase</keyword>
<dbReference type="Gene3D" id="6.10.250.550">
    <property type="match status" value="1"/>
</dbReference>
<dbReference type="GO" id="GO:0016740">
    <property type="term" value="F:transferase activity"/>
    <property type="evidence" value="ECO:0007669"/>
    <property type="project" value="UniProtKB-ARBA"/>
</dbReference>
<dbReference type="AlphaFoldDB" id="A0A2K2F1R1"/>
<dbReference type="CDD" id="cd00673">
    <property type="entry name" value="AlaRS_core"/>
    <property type="match status" value="1"/>
</dbReference>
<dbReference type="PRINTS" id="PR00980">
    <property type="entry name" value="TRNASYNTHALA"/>
</dbReference>
<dbReference type="SUPFAM" id="SSF50447">
    <property type="entry name" value="Translation proteins"/>
    <property type="match status" value="1"/>
</dbReference>
<keyword evidence="14" id="KW-0963">Cytoplasm</keyword>
<dbReference type="FunFam" id="3.30.54.20:FF:000001">
    <property type="entry name" value="Alanine--tRNA ligase"/>
    <property type="match status" value="1"/>
</dbReference>
<feature type="binding site" evidence="14">
    <location>
        <position position="669"/>
    </location>
    <ligand>
        <name>Zn(2+)</name>
        <dbReference type="ChEBI" id="CHEBI:29105"/>
    </ligand>
</feature>
<dbReference type="Gene3D" id="3.30.930.10">
    <property type="entry name" value="Bira Bifunctional Protein, Domain 2"/>
    <property type="match status" value="1"/>
</dbReference>
<dbReference type="RefSeq" id="WP_103081245.1">
    <property type="nucleotide sequence ID" value="NZ_CP021850.1"/>
</dbReference>
<dbReference type="InterPro" id="IPR018163">
    <property type="entry name" value="Thr/Ala-tRNA-synth_IIc_edit"/>
</dbReference>
<comment type="subcellular location">
    <subcellularLocation>
        <location evidence="1 14">Cytoplasm</location>
    </subcellularLocation>
</comment>
<comment type="caution">
    <text evidence="17">The sequence shown here is derived from an EMBL/GenBank/DDBJ whole genome shotgun (WGS) entry which is preliminary data.</text>
</comment>
<dbReference type="EMBL" id="NIOJ01000017">
    <property type="protein sequence ID" value="PNT99548.1"/>
    <property type="molecule type" value="Genomic_DNA"/>
</dbReference>
<dbReference type="GO" id="GO:0140096">
    <property type="term" value="F:catalytic activity, acting on a protein"/>
    <property type="evidence" value="ECO:0007669"/>
    <property type="project" value="UniProtKB-ARBA"/>
</dbReference>
<dbReference type="Proteomes" id="UP000236151">
    <property type="component" value="Unassembled WGS sequence"/>
</dbReference>
<evidence type="ECO:0000256" key="14">
    <source>
        <dbReference type="HAMAP-Rule" id="MF_00036"/>
    </source>
</evidence>
<dbReference type="InterPro" id="IPR003156">
    <property type="entry name" value="DHHA1_dom"/>
</dbReference>
<evidence type="ECO:0000256" key="6">
    <source>
        <dbReference type="ARBA" id="ARBA00022741"/>
    </source>
</evidence>
<evidence type="ECO:0000256" key="12">
    <source>
        <dbReference type="ARBA" id="ARBA00024779"/>
    </source>
</evidence>
<evidence type="ECO:0000256" key="7">
    <source>
        <dbReference type="ARBA" id="ARBA00022833"/>
    </source>
</evidence>
<sequence>MKKLGLNELREEYLKFFESKGHLRLPSFSLIPQNDPSLLLINSGMAPLKPYFTGDQEPPRRRVTTCQKCIRTPDIENVGKTARHGTFFEMLGNFSFGDYFKNEAIPWAWEFVTKVLEMPEDRLYVSIYEDDDEAFEIWNKKVGLSPDRIVRMGKADNFWEHGTGPCGPCSEIYFDRGVDKGCGKPDCKVGCDCDRFIEFWNLVFTQFYRHEDGSYTRLAKPNIDTGMGLERLAVISQDVNNLFEVDTVRNVLNYVCKMAGVEYGQSEKADISIRVITDHMRSTTMMVSDGVIPSNEGRGYVLRRLLRRAARHGKLLGIDKPFLHDVAMVVINESRQAYPELQENADYIRKVISIEEEKFNATIDQGLAILNEFIEKTKAENRKVISGDMVFKLHDTYGFPLDLTREIAGENGLEIDEEGFQKEMAQQKQKARDALKNKGAAAWGDDSIYGKLDKNLKTEFVGYETDESDSKIVYIIKDDEIVENAQEGEEVTIILDRTPFYGESGGQVGDTGYIKAASGIVRVTDCKKTADGKYLHIGVVEKGLVEANETVKAQIDSARRMDIARNHSATHLLQKALRNVLGTHVTQAGSLVEPGRLRFDFTHFSSVDPDDLRKIEQEVNEKILESLPVTVMEMPVDEARKLGAMALFGEKYGDIVRVVKMGDYSIELCGGTHLKNTSQAGLIKILGESGVASGIRRIEALTGKAAIEYFNERERILNEVASALKSNPQDSVKKVESMAAQLKEAEKEIEKLRSKLVTSSIDDVLAKAVEVKGIKVVTARFDQLDMEGLRNTGDTLKNKLGSGVVALATSYGGKVNFVVTATKDVVEKGIHSGNIIREVAKIAGGGGGGRPDMAQAGGKDVSKIDEALSHVVNVVGTQVK</sequence>
<evidence type="ECO:0000256" key="8">
    <source>
        <dbReference type="ARBA" id="ARBA00022840"/>
    </source>
</evidence>
<protein>
    <recommendedName>
        <fullName evidence="14">Alanine--tRNA ligase</fullName>
        <ecNumber evidence="14">6.1.1.7</ecNumber>
    </recommendedName>
    <alternativeName>
        <fullName evidence="14">Alanyl-tRNA synthetase</fullName>
        <shortName evidence="14">AlaRS</shortName>
    </alternativeName>
</protein>
<feature type="binding site" evidence="14">
    <location>
        <position position="673"/>
    </location>
    <ligand>
        <name>Zn(2+)</name>
        <dbReference type="ChEBI" id="CHEBI:29105"/>
    </ligand>
</feature>
<dbReference type="GO" id="GO:0002161">
    <property type="term" value="F:aminoacyl-tRNA deacylase activity"/>
    <property type="evidence" value="ECO:0007669"/>
    <property type="project" value="TreeGrafter"/>
</dbReference>
<dbReference type="Pfam" id="PF01411">
    <property type="entry name" value="tRNA-synt_2c"/>
    <property type="match status" value="1"/>
</dbReference>
<evidence type="ECO:0000256" key="9">
    <source>
        <dbReference type="ARBA" id="ARBA00022884"/>
    </source>
</evidence>
<evidence type="ECO:0000256" key="10">
    <source>
        <dbReference type="ARBA" id="ARBA00022917"/>
    </source>
</evidence>
<feature type="binding site" evidence="14">
    <location>
        <position position="571"/>
    </location>
    <ligand>
        <name>Zn(2+)</name>
        <dbReference type="ChEBI" id="CHEBI:29105"/>
    </ligand>
</feature>
<dbReference type="EC" id="6.1.1.7" evidence="14"/>
<dbReference type="OrthoDB" id="9803884at2"/>
<gene>
    <name evidence="14" type="primary">alaS</name>
    <name evidence="17" type="ORF">CDQ84_08170</name>
</gene>
<name>A0A2K2F1R1_9CLOT</name>
<feature type="coiled-coil region" evidence="15">
    <location>
        <begin position="732"/>
        <end position="762"/>
    </location>
</feature>
<keyword evidence="11 14" id="KW-0030">Aminoacyl-tRNA synthetase</keyword>
<proteinExistence type="inferred from homology"/>
<comment type="domain">
    <text evidence="14">Consists of three domains; the N-terminal catalytic domain, the editing domain and the C-terminal C-Ala domain. The editing domain removes incorrectly charged amino acids, while the C-Ala domain, along with tRNA(Ala), serves as a bridge to cooperatively bring together the editing and aminoacylation centers thus stimulating deacylation of misacylated tRNAs.</text>
</comment>
<dbReference type="FunFam" id="3.30.930.10:FF:000004">
    <property type="entry name" value="Alanine--tRNA ligase"/>
    <property type="match status" value="1"/>
</dbReference>
<dbReference type="Pfam" id="PF07973">
    <property type="entry name" value="tRNA_SAD"/>
    <property type="match status" value="1"/>
</dbReference>
<keyword evidence="15" id="KW-0175">Coiled coil</keyword>
<feature type="binding site" evidence="14">
    <location>
        <position position="567"/>
    </location>
    <ligand>
        <name>Zn(2+)</name>
        <dbReference type="ChEBI" id="CHEBI:29105"/>
    </ligand>
</feature>